<dbReference type="GO" id="GO:0005576">
    <property type="term" value="C:extracellular region"/>
    <property type="evidence" value="ECO:0007669"/>
    <property type="project" value="UniProtKB-SubCell"/>
</dbReference>
<dbReference type="InterPro" id="IPR013384">
    <property type="entry name" value="Flagell_FlgL"/>
</dbReference>
<dbReference type="GO" id="GO:0009424">
    <property type="term" value="C:bacterial-type flagellum hook"/>
    <property type="evidence" value="ECO:0007669"/>
    <property type="project" value="InterPro"/>
</dbReference>
<dbReference type="InterPro" id="IPR046358">
    <property type="entry name" value="Flagellin_C"/>
</dbReference>
<reference evidence="7 8" key="1">
    <citation type="submission" date="2020-08" db="EMBL/GenBank/DDBJ databases">
        <title>Genomic Encyclopedia of Type Strains, Phase IV (KMG-IV): sequencing the most valuable type-strain genomes for metagenomic binning, comparative biology and taxonomic classification.</title>
        <authorList>
            <person name="Goeker M."/>
        </authorList>
    </citation>
    <scope>NUCLEOTIDE SEQUENCE [LARGE SCALE GENOMIC DNA]</scope>
    <source>
        <strain evidence="7 8">DSM 27165</strain>
    </source>
</reference>
<comment type="similarity">
    <text evidence="3">Belongs to the bacterial flagellin family.</text>
</comment>
<feature type="domain" description="Flagellin C-terminal" evidence="6">
    <location>
        <begin position="353"/>
        <end position="430"/>
    </location>
</feature>
<evidence type="ECO:0000313" key="8">
    <source>
        <dbReference type="Proteomes" id="UP000575898"/>
    </source>
</evidence>
<dbReference type="AlphaFoldDB" id="A0A840MMP5"/>
<evidence type="ECO:0000256" key="3">
    <source>
        <dbReference type="ARBA" id="ARBA00005709"/>
    </source>
</evidence>
<dbReference type="Pfam" id="PF00700">
    <property type="entry name" value="Flagellin_C"/>
    <property type="match status" value="1"/>
</dbReference>
<dbReference type="Proteomes" id="UP000575898">
    <property type="component" value="Unassembled WGS sequence"/>
</dbReference>
<evidence type="ECO:0000259" key="5">
    <source>
        <dbReference type="Pfam" id="PF00669"/>
    </source>
</evidence>
<dbReference type="InterPro" id="IPR001029">
    <property type="entry name" value="Flagellin_N"/>
</dbReference>
<dbReference type="EMBL" id="JACHHY010000011">
    <property type="protein sequence ID" value="MBB5018735.1"/>
    <property type="molecule type" value="Genomic_DNA"/>
</dbReference>
<evidence type="ECO:0000259" key="6">
    <source>
        <dbReference type="Pfam" id="PF00700"/>
    </source>
</evidence>
<dbReference type="Gene3D" id="1.20.1330.10">
    <property type="entry name" value="f41 fragment of flagellin, N-terminal domain"/>
    <property type="match status" value="2"/>
</dbReference>
<keyword evidence="7" id="KW-0282">Flagellum</keyword>
<keyword evidence="7" id="KW-0966">Cell projection</keyword>
<dbReference type="NCBIfam" id="TIGR02550">
    <property type="entry name" value="flagell_flgL"/>
    <property type="match status" value="1"/>
</dbReference>
<keyword evidence="7" id="KW-0969">Cilium</keyword>
<dbReference type="Pfam" id="PF00669">
    <property type="entry name" value="Flagellin_N"/>
    <property type="match status" value="1"/>
</dbReference>
<dbReference type="PANTHER" id="PTHR42792">
    <property type="entry name" value="FLAGELLIN"/>
    <property type="match status" value="1"/>
</dbReference>
<evidence type="ECO:0000256" key="2">
    <source>
        <dbReference type="ARBA" id="ARBA00004613"/>
    </source>
</evidence>
<accession>A0A840MMP5</accession>
<comment type="caution">
    <text evidence="7">The sequence shown here is derived from an EMBL/GenBank/DDBJ whole genome shotgun (WGS) entry which is preliminary data.</text>
</comment>
<comment type="subcellular location">
    <subcellularLocation>
        <location evidence="1">Bacterial flagellum</location>
    </subcellularLocation>
    <subcellularLocation>
        <location evidence="2">Secreted</location>
    </subcellularLocation>
</comment>
<protein>
    <submittedName>
        <fullName evidence="7">Flagellar hook-associated protein 3 FlgL</fullName>
    </submittedName>
</protein>
<dbReference type="GO" id="GO:0071973">
    <property type="term" value="P:bacterial-type flagellum-dependent cell motility"/>
    <property type="evidence" value="ECO:0007669"/>
    <property type="project" value="InterPro"/>
</dbReference>
<feature type="domain" description="Flagellin N-terminal" evidence="5">
    <location>
        <begin position="5"/>
        <end position="142"/>
    </location>
</feature>
<dbReference type="InterPro" id="IPR001492">
    <property type="entry name" value="Flagellin"/>
</dbReference>
<evidence type="ECO:0000256" key="1">
    <source>
        <dbReference type="ARBA" id="ARBA00004365"/>
    </source>
</evidence>
<proteinExistence type="inferred from homology"/>
<evidence type="ECO:0000256" key="4">
    <source>
        <dbReference type="ARBA" id="ARBA00023143"/>
    </source>
</evidence>
<gene>
    <name evidence="7" type="ORF">HNQ59_002028</name>
</gene>
<evidence type="ECO:0000313" key="7">
    <source>
        <dbReference type="EMBL" id="MBB5018735.1"/>
    </source>
</evidence>
<dbReference type="PANTHER" id="PTHR42792:SF1">
    <property type="entry name" value="FLAGELLAR HOOK-ASSOCIATED PROTEIN 3"/>
    <property type="match status" value="1"/>
</dbReference>
<keyword evidence="4" id="KW-0975">Bacterial flagellum</keyword>
<dbReference type="RefSeq" id="WP_184038479.1">
    <property type="nucleotide sequence ID" value="NZ_JACHHY010000011.1"/>
</dbReference>
<dbReference type="GO" id="GO:0015562">
    <property type="term" value="F:efflux transmembrane transporter activity"/>
    <property type="evidence" value="ECO:0007669"/>
    <property type="project" value="InterPro"/>
</dbReference>
<dbReference type="SUPFAM" id="SSF64518">
    <property type="entry name" value="Phase 1 flagellin"/>
    <property type="match status" value="1"/>
</dbReference>
<name>A0A840MMP5_9PROT</name>
<keyword evidence="8" id="KW-1185">Reference proteome</keyword>
<organism evidence="7 8">
    <name type="scientific">Chitinivorax tropicus</name>
    <dbReference type="NCBI Taxonomy" id="714531"/>
    <lineage>
        <taxon>Bacteria</taxon>
        <taxon>Pseudomonadati</taxon>
        <taxon>Pseudomonadota</taxon>
        <taxon>Betaproteobacteria</taxon>
        <taxon>Chitinivorax</taxon>
    </lineage>
</organism>
<sequence>MAMRVSTLNIYNLGINSVRQNQADLVKLQQQISSGRRVLTPADDPVASAQILQVDQASALNEQFKINGQNARSAVSLSEGYLQSVVTLLQNVKTQAVYAGNPTLTQSDRAALLSELDERYKELLGLANAQDGNGQYLYSGYQGNTKPFDEVAPGQVVYLGDQGQRQIQISPSRALPVSESGRDVYQRIKEGNGTFVGKAPSPNTNTGNGIIAPGTVKDLAKWQAAAVKDYTIVFEVNTAVTPNVTRYDITETATGNSVFTGAPPVAGAFARVFQPNAAIDFKRLPGDPGAVAFDVGIQTSIDGAPATGDKFTIKASQDKQIFDTMTQFANLLKLQKDTPANAAFYQNELGQVMQSVENAITNITSVQADIGTRQKEVESVRDTLDDLQLQYATQKRDLGDLDYAQAISDFALTQTFLEAAQKTFLQTQKLSLFEQI</sequence>
<dbReference type="GO" id="GO:0005198">
    <property type="term" value="F:structural molecule activity"/>
    <property type="evidence" value="ECO:0007669"/>
    <property type="project" value="InterPro"/>
</dbReference>